<feature type="transmembrane region" description="Helical" evidence="6">
    <location>
        <begin position="5"/>
        <end position="23"/>
    </location>
</feature>
<feature type="transmembrane region" description="Helical" evidence="6">
    <location>
        <begin position="29"/>
        <end position="47"/>
    </location>
</feature>
<gene>
    <name evidence="7" type="ORF">AUJ44_04200</name>
</gene>
<evidence type="ECO:0000256" key="5">
    <source>
        <dbReference type="ARBA" id="ARBA00023136"/>
    </source>
</evidence>
<feature type="transmembrane region" description="Helical" evidence="6">
    <location>
        <begin position="146"/>
        <end position="169"/>
    </location>
</feature>
<evidence type="ECO:0000256" key="3">
    <source>
        <dbReference type="ARBA" id="ARBA00022692"/>
    </source>
</evidence>
<proteinExistence type="inferred from homology"/>
<comment type="subcellular location">
    <subcellularLocation>
        <location evidence="1">Membrane</location>
        <topology evidence="1">Multi-pass membrane protein</topology>
    </subcellularLocation>
</comment>
<name>A0A1J4VA83_9BACT</name>
<dbReference type="GO" id="GO:0016020">
    <property type="term" value="C:membrane"/>
    <property type="evidence" value="ECO:0007669"/>
    <property type="project" value="UniProtKB-SubCell"/>
</dbReference>
<dbReference type="InterPro" id="IPR002549">
    <property type="entry name" value="AI-2E-like"/>
</dbReference>
<protein>
    <recommendedName>
        <fullName evidence="9">AI-2E family transporter</fullName>
    </recommendedName>
</protein>
<dbReference type="Pfam" id="PF01594">
    <property type="entry name" value="AI-2E_transport"/>
    <property type="match status" value="1"/>
</dbReference>
<dbReference type="STRING" id="1805282.AUJ44_04200"/>
<feature type="transmembrane region" description="Helical" evidence="6">
    <location>
        <begin position="266"/>
        <end position="283"/>
    </location>
</feature>
<evidence type="ECO:0008006" key="9">
    <source>
        <dbReference type="Google" id="ProtNLM"/>
    </source>
</evidence>
<sequence>MSRNVLQIGFFLLVTLAFGWLAFLIFYPYLSALFLAVVLVIVFNPLYSRIKLFLNGRETFAALITSAFALLVIFVPLIFIGVLLFQEAQDLYLHLAAPNLTSTFLAEQIAFLRAKIQSIAPSLFFDADVEGYISGYLGALTRNLGVIFSGFIQALVYVFITAFSFFFILRDGKKFQKKIVELSPLGDNYDEGILKKVKTAIEAVVRGSLVVALVQGILAGFGFLFFGVGQPALLGGITTIAALIPSVGTAIVVVPAVVYLFFKGSMVAALGLLLWGTLLVGLVDNFLRPFLLKKNVGIHPLLILLSVFGGIGFFGPIGFLAGPIVLSTLFALLEIYPSIVSGGK</sequence>
<feature type="transmembrane region" description="Helical" evidence="6">
    <location>
        <begin position="59"/>
        <end position="85"/>
    </location>
</feature>
<evidence type="ECO:0000256" key="6">
    <source>
        <dbReference type="SAM" id="Phobius"/>
    </source>
</evidence>
<keyword evidence="5 6" id="KW-0472">Membrane</keyword>
<feature type="transmembrane region" description="Helical" evidence="6">
    <location>
        <begin position="303"/>
        <end position="336"/>
    </location>
</feature>
<dbReference type="EMBL" id="MNVO01000059">
    <property type="protein sequence ID" value="OIO31661.1"/>
    <property type="molecule type" value="Genomic_DNA"/>
</dbReference>
<evidence type="ECO:0000313" key="7">
    <source>
        <dbReference type="EMBL" id="OIO31661.1"/>
    </source>
</evidence>
<accession>A0A1J4VA83</accession>
<dbReference type="Proteomes" id="UP000183206">
    <property type="component" value="Unassembled WGS sequence"/>
</dbReference>
<evidence type="ECO:0000313" key="8">
    <source>
        <dbReference type="Proteomes" id="UP000183206"/>
    </source>
</evidence>
<evidence type="ECO:0000256" key="2">
    <source>
        <dbReference type="ARBA" id="ARBA00009773"/>
    </source>
</evidence>
<keyword evidence="3 6" id="KW-0812">Transmembrane</keyword>
<comment type="caution">
    <text evidence="7">The sequence shown here is derived from an EMBL/GenBank/DDBJ whole genome shotgun (WGS) entry which is preliminary data.</text>
</comment>
<evidence type="ECO:0000256" key="1">
    <source>
        <dbReference type="ARBA" id="ARBA00004141"/>
    </source>
</evidence>
<feature type="transmembrane region" description="Helical" evidence="6">
    <location>
        <begin position="203"/>
        <end position="226"/>
    </location>
</feature>
<keyword evidence="4 6" id="KW-1133">Transmembrane helix</keyword>
<evidence type="ECO:0000256" key="4">
    <source>
        <dbReference type="ARBA" id="ARBA00022989"/>
    </source>
</evidence>
<dbReference type="AlphaFoldDB" id="A0A1J4VA83"/>
<dbReference type="PANTHER" id="PTHR21716">
    <property type="entry name" value="TRANSMEMBRANE PROTEIN"/>
    <property type="match status" value="1"/>
</dbReference>
<dbReference type="PANTHER" id="PTHR21716:SF4">
    <property type="entry name" value="TRANSMEMBRANE PROTEIN 245"/>
    <property type="match status" value="1"/>
</dbReference>
<comment type="similarity">
    <text evidence="2">Belongs to the autoinducer-2 exporter (AI-2E) (TC 2.A.86) family.</text>
</comment>
<feature type="transmembrane region" description="Helical" evidence="6">
    <location>
        <begin position="232"/>
        <end position="259"/>
    </location>
</feature>
<reference evidence="7 8" key="1">
    <citation type="journal article" date="2016" name="Environ. Microbiol.">
        <title>Genomic resolution of a cold subsurface aquifer community provides metabolic insights for novel microbes adapted to high CO concentrations.</title>
        <authorList>
            <person name="Probst A.J."/>
            <person name="Castelle C.J."/>
            <person name="Singh A."/>
            <person name="Brown C.T."/>
            <person name="Anantharaman K."/>
            <person name="Sharon I."/>
            <person name="Hug L.A."/>
            <person name="Burstein D."/>
            <person name="Emerson J.B."/>
            <person name="Thomas B.C."/>
            <person name="Banfield J.F."/>
        </authorList>
    </citation>
    <scope>NUCLEOTIDE SEQUENCE [LARGE SCALE GENOMIC DNA]</scope>
    <source>
        <strain evidence="7">CG1_02_47_685</strain>
    </source>
</reference>
<organism evidence="7 8">
    <name type="scientific">Candidatus Nomurabacteria bacterium CG1_02_47_685</name>
    <dbReference type="NCBI Taxonomy" id="1805282"/>
    <lineage>
        <taxon>Bacteria</taxon>
        <taxon>Candidatus Nomuraibacteriota</taxon>
    </lineage>
</organism>